<feature type="transmembrane region" description="Helical" evidence="8">
    <location>
        <begin position="273"/>
        <end position="297"/>
    </location>
</feature>
<evidence type="ECO:0000256" key="3">
    <source>
        <dbReference type="ARBA" id="ARBA00022989"/>
    </source>
</evidence>
<name>A0AAD9V3P5_ACRCE</name>
<evidence type="ECO:0000256" key="7">
    <source>
        <dbReference type="ARBA" id="ARBA00023224"/>
    </source>
</evidence>
<dbReference type="Pfam" id="PF00001">
    <property type="entry name" value="7tm_1"/>
    <property type="match status" value="1"/>
</dbReference>
<dbReference type="PROSITE" id="PS50262">
    <property type="entry name" value="G_PROTEIN_RECEP_F1_2"/>
    <property type="match status" value="1"/>
</dbReference>
<evidence type="ECO:0000256" key="2">
    <source>
        <dbReference type="ARBA" id="ARBA00022692"/>
    </source>
</evidence>
<evidence type="ECO:0000259" key="9">
    <source>
        <dbReference type="PROSITE" id="PS50262"/>
    </source>
</evidence>
<evidence type="ECO:0000313" key="10">
    <source>
        <dbReference type="EMBL" id="KAK2559580.1"/>
    </source>
</evidence>
<dbReference type="PRINTS" id="PR00237">
    <property type="entry name" value="GPCRRHODOPSN"/>
</dbReference>
<dbReference type="InterPro" id="IPR017452">
    <property type="entry name" value="GPCR_Rhodpsn_7TM"/>
</dbReference>
<feature type="domain" description="G-protein coupled receptors family 1 profile" evidence="9">
    <location>
        <begin position="123"/>
        <end position="384"/>
    </location>
</feature>
<protein>
    <submittedName>
        <fullName evidence="10">Tachykinin-like peptides receptor 86C</fullName>
    </submittedName>
</protein>
<feature type="transmembrane region" description="Helical" evidence="8">
    <location>
        <begin position="368"/>
        <end position="387"/>
    </location>
</feature>
<gene>
    <name evidence="10" type="ORF">P5673_017651</name>
</gene>
<keyword evidence="2 8" id="KW-0812">Transmembrane</keyword>
<dbReference type="PANTHER" id="PTHR45695">
    <property type="entry name" value="LEUCOKININ RECEPTOR-RELATED"/>
    <property type="match status" value="1"/>
</dbReference>
<reference evidence="10" key="2">
    <citation type="journal article" date="2023" name="Science">
        <title>Genomic signatures of disease resistance in endangered staghorn corals.</title>
        <authorList>
            <person name="Vollmer S.V."/>
            <person name="Selwyn J.D."/>
            <person name="Despard B.A."/>
            <person name="Roesel C.L."/>
        </authorList>
    </citation>
    <scope>NUCLEOTIDE SEQUENCE</scope>
    <source>
        <strain evidence="10">K2</strain>
    </source>
</reference>
<organism evidence="10 11">
    <name type="scientific">Acropora cervicornis</name>
    <name type="common">Staghorn coral</name>
    <dbReference type="NCBI Taxonomy" id="6130"/>
    <lineage>
        <taxon>Eukaryota</taxon>
        <taxon>Metazoa</taxon>
        <taxon>Cnidaria</taxon>
        <taxon>Anthozoa</taxon>
        <taxon>Hexacorallia</taxon>
        <taxon>Scleractinia</taxon>
        <taxon>Astrocoeniina</taxon>
        <taxon>Acroporidae</taxon>
        <taxon>Acropora</taxon>
    </lineage>
</organism>
<dbReference type="FunFam" id="1.20.1070.10:FF:000291">
    <property type="entry name" value="Predicted protein"/>
    <property type="match status" value="1"/>
</dbReference>
<comment type="caution">
    <text evidence="10">The sequence shown here is derived from an EMBL/GenBank/DDBJ whole genome shotgun (WGS) entry which is preliminary data.</text>
</comment>
<feature type="transmembrane region" description="Helical" evidence="8">
    <location>
        <begin position="325"/>
        <end position="348"/>
    </location>
</feature>
<dbReference type="GO" id="GO:0005886">
    <property type="term" value="C:plasma membrane"/>
    <property type="evidence" value="ECO:0007669"/>
    <property type="project" value="TreeGrafter"/>
</dbReference>
<dbReference type="InterPro" id="IPR000276">
    <property type="entry name" value="GPCR_Rhodpsn"/>
</dbReference>
<evidence type="ECO:0000256" key="4">
    <source>
        <dbReference type="ARBA" id="ARBA00023040"/>
    </source>
</evidence>
<dbReference type="GO" id="GO:0004930">
    <property type="term" value="F:G protein-coupled receptor activity"/>
    <property type="evidence" value="ECO:0007669"/>
    <property type="project" value="UniProtKB-KW"/>
</dbReference>
<evidence type="ECO:0000256" key="8">
    <source>
        <dbReference type="SAM" id="Phobius"/>
    </source>
</evidence>
<evidence type="ECO:0000256" key="1">
    <source>
        <dbReference type="ARBA" id="ARBA00004141"/>
    </source>
</evidence>
<dbReference type="SMART" id="SM01381">
    <property type="entry name" value="7TM_GPCR_Srsx"/>
    <property type="match status" value="1"/>
</dbReference>
<dbReference type="Proteomes" id="UP001249851">
    <property type="component" value="Unassembled WGS sequence"/>
</dbReference>
<comment type="subcellular location">
    <subcellularLocation>
        <location evidence="1">Membrane</location>
        <topology evidence="1">Multi-pass membrane protein</topology>
    </subcellularLocation>
</comment>
<reference evidence="10" key="1">
    <citation type="journal article" date="2023" name="G3 (Bethesda)">
        <title>Whole genome assembly and annotation of the endangered Caribbean coral Acropora cervicornis.</title>
        <authorList>
            <person name="Selwyn J.D."/>
            <person name="Vollmer S.V."/>
        </authorList>
    </citation>
    <scope>NUCLEOTIDE SEQUENCE</scope>
    <source>
        <strain evidence="10">K2</strain>
    </source>
</reference>
<feature type="transmembrane region" description="Helical" evidence="8">
    <location>
        <begin position="107"/>
        <end position="132"/>
    </location>
</feature>
<proteinExistence type="predicted"/>
<feature type="transmembrane region" description="Helical" evidence="8">
    <location>
        <begin position="144"/>
        <end position="168"/>
    </location>
</feature>
<dbReference type="AlphaFoldDB" id="A0AAD9V3P5"/>
<keyword evidence="6 10" id="KW-0675">Receptor</keyword>
<sequence length="426" mass="48889">MSRMINPLRPRNRRSSQHDLPNLDWQLFAVPPLSTTTLDDPKVLIKLLTPADNGKFTTTLEANTRQYRDQSRDRRFQFNKDAMNISNTSTDQGSKLLAESLSSTGKFIITFLYAASIVFGLAGNSIAIYSAVFKKAGNRITNMLILNMAIADLLVTISAMPFSVLFIYVRRRWIGGIFGEISCKIVHFIYQMSIPASIFIVVVVSIDRLFAVVYPIKARTFRQKIKMAILAAWVCSAAYAIPYGISFGIQEEDGIFYCSLWFPPLDNMTSLQIYYLITFLFLYSTPLLILMVLYTLISRKLWKRQIPGNVTEERHKSSEQEKRRVIIALISITVVFAVFWFPAHVMHYIKFFRTMDVYPKIPMAIEALFYWIGQANSCVNPCLYVLLSRGYRRYMLQILQRLGFFCNFCGFLRSRIHSLSSGNEPS</sequence>
<dbReference type="EMBL" id="JARQWQ010000039">
    <property type="protein sequence ID" value="KAK2559580.1"/>
    <property type="molecule type" value="Genomic_DNA"/>
</dbReference>
<feature type="transmembrane region" description="Helical" evidence="8">
    <location>
        <begin position="227"/>
        <end position="245"/>
    </location>
</feature>
<keyword evidence="7" id="KW-0807">Transducer</keyword>
<evidence type="ECO:0000256" key="6">
    <source>
        <dbReference type="ARBA" id="ARBA00023170"/>
    </source>
</evidence>
<keyword evidence="11" id="KW-1185">Reference proteome</keyword>
<dbReference type="SUPFAM" id="SSF81321">
    <property type="entry name" value="Family A G protein-coupled receptor-like"/>
    <property type="match status" value="1"/>
</dbReference>
<accession>A0AAD9V3P5</accession>
<evidence type="ECO:0000256" key="5">
    <source>
        <dbReference type="ARBA" id="ARBA00023136"/>
    </source>
</evidence>
<keyword evidence="5 8" id="KW-0472">Membrane</keyword>
<evidence type="ECO:0000313" key="11">
    <source>
        <dbReference type="Proteomes" id="UP001249851"/>
    </source>
</evidence>
<keyword evidence="4" id="KW-0297">G-protein coupled receptor</keyword>
<feature type="transmembrane region" description="Helical" evidence="8">
    <location>
        <begin position="188"/>
        <end position="206"/>
    </location>
</feature>
<dbReference type="CDD" id="cd00637">
    <property type="entry name" value="7tm_classA_rhodopsin-like"/>
    <property type="match status" value="1"/>
</dbReference>
<dbReference type="Gene3D" id="1.20.1070.10">
    <property type="entry name" value="Rhodopsin 7-helix transmembrane proteins"/>
    <property type="match status" value="1"/>
</dbReference>
<dbReference type="PANTHER" id="PTHR45695:SF9">
    <property type="entry name" value="LEUCOKININ RECEPTOR"/>
    <property type="match status" value="1"/>
</dbReference>
<keyword evidence="3 8" id="KW-1133">Transmembrane helix</keyword>